<feature type="compositionally biased region" description="Low complexity" evidence="1">
    <location>
        <begin position="541"/>
        <end position="555"/>
    </location>
</feature>
<sequence>MFGSRRSQTLEITILWTQFVLRCCSAVGNSAPKALSIPPSQYWDGNDGFWSTFGVQLGSPNKQSVRLLPGSNQGAVWVVHPQGCTSDDNADCGNARGTLVLNNRTQTWVEKGTYDLQLVEEEKLGYSGAGLYGWDTVELGWATGLPVLPQQIITEIATKDFYIGVFPLSPWPVNFTELDNSTPSLLSRLKNQSHIPSLSWGYTAGMHKHDPPVFGSLTLGGYDTSRFEDNKLNFTMGIDQSRDLLVAVQRITSSTTSTPLLSKPIYAFINSVVPHLWLPVSACEAFEKAFNLTWDATSQLYLVSSNVHQSLLQTNPTVTFEIGPSDTGENVKIQMPYGSFDMNASFPLVKPEGNSSLYFPLRRADNDTQYTLGRAFLQNAYIAANYEYFNFTVKAAKYPPNGAQQSLVMLPAKGTSNSKTRSGLSTGGVIGIAVAGGVIGLIAMFLIWFFLIKKRKSKQDSELLRSVEIGSDHVDRKELDGMDSAIAEADNVYQRNELESVAVRHELDSKGVKYHRLPVELPANEVAAHEFHTPTSTPYGSSPARTPTTTTSTAPYRHSLQRLWQSRGSGSEK</sequence>
<dbReference type="AlphaFoldDB" id="A0A9P4TWG7"/>
<dbReference type="EMBL" id="MU007059">
    <property type="protein sequence ID" value="KAF2427566.1"/>
    <property type="molecule type" value="Genomic_DNA"/>
</dbReference>
<feature type="chain" id="PRO_5040268337" evidence="3">
    <location>
        <begin position="27"/>
        <end position="573"/>
    </location>
</feature>
<dbReference type="Gene3D" id="2.40.70.10">
    <property type="entry name" value="Acid Proteases"/>
    <property type="match status" value="2"/>
</dbReference>
<evidence type="ECO:0000313" key="5">
    <source>
        <dbReference type="EMBL" id="KAF2427566.1"/>
    </source>
</evidence>
<keyword evidence="2" id="KW-0812">Transmembrane</keyword>
<feature type="domain" description="Peptidase A1" evidence="4">
    <location>
        <begin position="51"/>
        <end position="396"/>
    </location>
</feature>
<feature type="signal peptide" evidence="3">
    <location>
        <begin position="1"/>
        <end position="26"/>
    </location>
</feature>
<dbReference type="OrthoDB" id="4074350at2759"/>
<dbReference type="GO" id="GO:0008233">
    <property type="term" value="F:peptidase activity"/>
    <property type="evidence" value="ECO:0007669"/>
    <property type="project" value="UniProtKB-KW"/>
</dbReference>
<keyword evidence="5" id="KW-0645">Protease</keyword>
<feature type="region of interest" description="Disordered" evidence="1">
    <location>
        <begin position="532"/>
        <end position="573"/>
    </location>
</feature>
<dbReference type="Pfam" id="PF00026">
    <property type="entry name" value="Asp"/>
    <property type="match status" value="1"/>
</dbReference>
<accession>A0A9P4TWG7</accession>
<dbReference type="InterPro" id="IPR021109">
    <property type="entry name" value="Peptidase_aspartic_dom_sf"/>
</dbReference>
<protein>
    <submittedName>
        <fullName evidence="5">Acid protease</fullName>
    </submittedName>
</protein>
<evidence type="ECO:0000256" key="3">
    <source>
        <dbReference type="SAM" id="SignalP"/>
    </source>
</evidence>
<keyword evidence="5" id="KW-0378">Hydrolase</keyword>
<keyword evidence="2" id="KW-0472">Membrane</keyword>
<reference evidence="5" key="1">
    <citation type="journal article" date="2020" name="Stud. Mycol.">
        <title>101 Dothideomycetes genomes: a test case for predicting lifestyles and emergence of pathogens.</title>
        <authorList>
            <person name="Haridas S."/>
            <person name="Albert R."/>
            <person name="Binder M."/>
            <person name="Bloem J."/>
            <person name="Labutti K."/>
            <person name="Salamov A."/>
            <person name="Andreopoulos B."/>
            <person name="Baker S."/>
            <person name="Barry K."/>
            <person name="Bills G."/>
            <person name="Bluhm B."/>
            <person name="Cannon C."/>
            <person name="Castanera R."/>
            <person name="Culley D."/>
            <person name="Daum C."/>
            <person name="Ezra D."/>
            <person name="Gonzalez J."/>
            <person name="Henrissat B."/>
            <person name="Kuo A."/>
            <person name="Liang C."/>
            <person name="Lipzen A."/>
            <person name="Lutzoni F."/>
            <person name="Magnuson J."/>
            <person name="Mondo S."/>
            <person name="Nolan M."/>
            <person name="Ohm R."/>
            <person name="Pangilinan J."/>
            <person name="Park H.-J."/>
            <person name="Ramirez L."/>
            <person name="Alfaro M."/>
            <person name="Sun H."/>
            <person name="Tritt A."/>
            <person name="Yoshinaga Y."/>
            <person name="Zwiers L.-H."/>
            <person name="Turgeon B."/>
            <person name="Goodwin S."/>
            <person name="Spatafora J."/>
            <person name="Crous P."/>
            <person name="Grigoriev I."/>
        </authorList>
    </citation>
    <scope>NUCLEOTIDE SEQUENCE</scope>
    <source>
        <strain evidence="5">CBS 130266</strain>
    </source>
</reference>
<organism evidence="5 6">
    <name type="scientific">Tothia fuscella</name>
    <dbReference type="NCBI Taxonomy" id="1048955"/>
    <lineage>
        <taxon>Eukaryota</taxon>
        <taxon>Fungi</taxon>
        <taxon>Dikarya</taxon>
        <taxon>Ascomycota</taxon>
        <taxon>Pezizomycotina</taxon>
        <taxon>Dothideomycetes</taxon>
        <taxon>Pleosporomycetidae</taxon>
        <taxon>Venturiales</taxon>
        <taxon>Cylindrosympodiaceae</taxon>
        <taxon>Tothia</taxon>
    </lineage>
</organism>
<evidence type="ECO:0000256" key="2">
    <source>
        <dbReference type="SAM" id="Phobius"/>
    </source>
</evidence>
<gene>
    <name evidence="5" type="ORF">EJ08DRAFT_592963</name>
</gene>
<proteinExistence type="predicted"/>
<name>A0A9P4TWG7_9PEZI</name>
<dbReference type="GO" id="GO:0006508">
    <property type="term" value="P:proteolysis"/>
    <property type="evidence" value="ECO:0007669"/>
    <property type="project" value="UniProtKB-KW"/>
</dbReference>
<dbReference type="Proteomes" id="UP000800235">
    <property type="component" value="Unassembled WGS sequence"/>
</dbReference>
<keyword evidence="2" id="KW-1133">Transmembrane helix</keyword>
<feature type="transmembrane region" description="Helical" evidence="2">
    <location>
        <begin position="428"/>
        <end position="451"/>
    </location>
</feature>
<dbReference type="PROSITE" id="PS51767">
    <property type="entry name" value="PEPTIDASE_A1"/>
    <property type="match status" value="1"/>
</dbReference>
<dbReference type="SUPFAM" id="SSF50630">
    <property type="entry name" value="Acid proteases"/>
    <property type="match status" value="1"/>
</dbReference>
<keyword evidence="3" id="KW-0732">Signal</keyword>
<evidence type="ECO:0000259" key="4">
    <source>
        <dbReference type="PROSITE" id="PS51767"/>
    </source>
</evidence>
<keyword evidence="6" id="KW-1185">Reference proteome</keyword>
<evidence type="ECO:0000313" key="6">
    <source>
        <dbReference type="Proteomes" id="UP000800235"/>
    </source>
</evidence>
<comment type="caution">
    <text evidence="5">The sequence shown here is derived from an EMBL/GenBank/DDBJ whole genome shotgun (WGS) entry which is preliminary data.</text>
</comment>
<evidence type="ECO:0000256" key="1">
    <source>
        <dbReference type="SAM" id="MobiDB-lite"/>
    </source>
</evidence>
<dbReference type="InterPro" id="IPR033121">
    <property type="entry name" value="PEPTIDASE_A1"/>
</dbReference>
<feature type="compositionally biased region" description="Polar residues" evidence="1">
    <location>
        <begin position="562"/>
        <end position="573"/>
    </location>
</feature>